<comment type="subcellular location">
    <subcellularLocation>
        <location evidence="6">Mitochondrion</location>
    </subcellularLocation>
</comment>
<dbReference type="PANTHER" id="PTHR23151:SF90">
    <property type="entry name" value="DIHYDROLIPOYLLYSINE-RESIDUE ACETYLTRANSFERASE COMPONENT OF PYRUVATE DEHYDROGENASE COMPLEX, MITOCHONDRIAL-RELATED"/>
    <property type="match status" value="1"/>
</dbReference>
<dbReference type="InterPro" id="IPR045257">
    <property type="entry name" value="E2/Pdx1"/>
</dbReference>
<evidence type="ECO:0000256" key="1">
    <source>
        <dbReference type="ARBA" id="ARBA00007317"/>
    </source>
</evidence>
<proteinExistence type="inferred from homology"/>
<evidence type="ECO:0000256" key="3">
    <source>
        <dbReference type="ARBA" id="ARBA00022823"/>
    </source>
</evidence>
<dbReference type="NCBIfam" id="TIGR01349">
    <property type="entry name" value="PDHac_trf_mito"/>
    <property type="match status" value="1"/>
</dbReference>
<keyword evidence="2 6" id="KW-0808">Transferase</keyword>
<name>A0A0C2MSZ9_THEKT</name>
<dbReference type="AlphaFoldDB" id="A0A0C2MSZ9"/>
<evidence type="ECO:0000256" key="6">
    <source>
        <dbReference type="RuleBase" id="RU361137"/>
    </source>
</evidence>
<dbReference type="InterPro" id="IPR006257">
    <property type="entry name" value="LAT1"/>
</dbReference>
<keyword evidence="5 6" id="KW-0012">Acyltransferase</keyword>
<keyword evidence="3 6" id="KW-0450">Lipoyl</keyword>
<comment type="catalytic activity">
    <reaction evidence="6">
        <text>N(6)-[(R)-dihydrolipoyl]-L-lysyl-[protein] + acetyl-CoA = N(6)-[(R)-S(8)-acetyldihydrolipoyl]-L-lysyl-[protein] + CoA</text>
        <dbReference type="Rhea" id="RHEA:17017"/>
        <dbReference type="Rhea" id="RHEA-COMP:10475"/>
        <dbReference type="Rhea" id="RHEA-COMP:10478"/>
        <dbReference type="ChEBI" id="CHEBI:57287"/>
        <dbReference type="ChEBI" id="CHEBI:57288"/>
        <dbReference type="ChEBI" id="CHEBI:83100"/>
        <dbReference type="ChEBI" id="CHEBI:83111"/>
        <dbReference type="EC" id="2.3.1.12"/>
    </reaction>
</comment>
<keyword evidence="10" id="KW-0670">Pyruvate</keyword>
<dbReference type="Gene3D" id="3.30.559.10">
    <property type="entry name" value="Chloramphenicol acetyltransferase-like domain"/>
    <property type="match status" value="1"/>
</dbReference>
<dbReference type="PROSITE" id="PS00189">
    <property type="entry name" value="LIPOYL"/>
    <property type="match status" value="1"/>
</dbReference>
<evidence type="ECO:0000313" key="10">
    <source>
        <dbReference type="EMBL" id="KII70421.1"/>
    </source>
</evidence>
<dbReference type="GO" id="GO:0005739">
    <property type="term" value="C:mitochondrion"/>
    <property type="evidence" value="ECO:0007669"/>
    <property type="project" value="UniProtKB-SubCell"/>
</dbReference>
<dbReference type="Proteomes" id="UP000031668">
    <property type="component" value="Unassembled WGS sequence"/>
</dbReference>
<dbReference type="SUPFAM" id="SSF51230">
    <property type="entry name" value="Single hybrid motif"/>
    <property type="match status" value="1"/>
</dbReference>
<dbReference type="SUPFAM" id="SSF47005">
    <property type="entry name" value="Peripheral subunit-binding domain of 2-oxo acid dehydrogenase complex"/>
    <property type="match status" value="1"/>
</dbReference>
<feature type="region of interest" description="Disordered" evidence="7">
    <location>
        <begin position="152"/>
        <end position="174"/>
    </location>
</feature>
<keyword evidence="11" id="KW-1185">Reference proteome</keyword>
<organism evidence="10 11">
    <name type="scientific">Thelohanellus kitauei</name>
    <name type="common">Myxosporean</name>
    <dbReference type="NCBI Taxonomy" id="669202"/>
    <lineage>
        <taxon>Eukaryota</taxon>
        <taxon>Metazoa</taxon>
        <taxon>Cnidaria</taxon>
        <taxon>Myxozoa</taxon>
        <taxon>Myxosporea</taxon>
        <taxon>Bivalvulida</taxon>
        <taxon>Platysporina</taxon>
        <taxon>Myxobolidae</taxon>
        <taxon>Thelohanellus</taxon>
    </lineage>
</organism>
<sequence length="483" mass="53435">MIRIFATRFGPGLVRPLTFSVLRIPVYKNSISGSLVASTPGLCQQLSRLPNRWFRPCSTLPPHRFINLPNLSPTMEAGNIQSWAKQEGDKLEEGDVLCQIETDKAVMGMETPFQGFLAKIIHPAGTKNIPTNQPIAIVVKRKEEVDAFKNYVHAQSKKSGKPAETVPGPEKEKVVEKAMHPDIQQNLQGHQSSSQKQPDSTKTFASPYAKKLAKESNIDLTTIKGSGPHGRVVAADITTQKPQAAPRQVQTVSHENYVDIELTLMRSTISKRLLMSKTTIPHFHITSEIYMDNLLAFRKELNESFKGKIKLSINDFIIKASSLALVRVPECNSQWMDTFIRQFKNVDISVGVATEAGLITPIVFDASSKSISRISEEVKVLAEKARTNKLTLPEFQGGTFTVSNLGMYGVSEFTAIINPPQVCILSIGSPQRVYVKEGDSEPCFKSVMKVTLGCDHRVVDGAIGARWLSEFKSLMENPLTMLV</sequence>
<dbReference type="CDD" id="cd06849">
    <property type="entry name" value="lipoyl_domain"/>
    <property type="match status" value="1"/>
</dbReference>
<dbReference type="InterPro" id="IPR023213">
    <property type="entry name" value="CAT-like_dom_sf"/>
</dbReference>
<comment type="caution">
    <text evidence="10">The sequence shown here is derived from an EMBL/GenBank/DDBJ whole genome shotgun (WGS) entry which is preliminary data.</text>
</comment>
<feature type="domain" description="Peripheral subunit-binding (PSBD)" evidence="9">
    <location>
        <begin position="204"/>
        <end position="241"/>
    </location>
</feature>
<evidence type="ECO:0000256" key="4">
    <source>
        <dbReference type="ARBA" id="ARBA00022946"/>
    </source>
</evidence>
<dbReference type="InterPro" id="IPR036625">
    <property type="entry name" value="E3-bd_dom_sf"/>
</dbReference>
<dbReference type="EC" id="2.3.1.12" evidence="6"/>
<dbReference type="OMA" id="TMEFESF"/>
<comment type="function">
    <text evidence="6">The pyruvate dehydrogenase complex catalyzes the overall conversion of pyruvate to acetyl-CoA and CO(2).</text>
</comment>
<evidence type="ECO:0000256" key="7">
    <source>
        <dbReference type="SAM" id="MobiDB-lite"/>
    </source>
</evidence>
<dbReference type="PROSITE" id="PS51826">
    <property type="entry name" value="PSBD"/>
    <property type="match status" value="1"/>
</dbReference>
<accession>A0A0C2MSZ9</accession>
<comment type="similarity">
    <text evidence="1 6">Belongs to the 2-oxoacid dehydrogenase family.</text>
</comment>
<dbReference type="PROSITE" id="PS50968">
    <property type="entry name" value="BIOTINYL_LIPOYL"/>
    <property type="match status" value="1"/>
</dbReference>
<dbReference type="InterPro" id="IPR003016">
    <property type="entry name" value="2-oxoA_DH_lipoyl-BS"/>
</dbReference>
<dbReference type="PANTHER" id="PTHR23151">
    <property type="entry name" value="DIHYDROLIPOAMIDE ACETYL/SUCCINYL-TRANSFERASE-RELATED"/>
    <property type="match status" value="1"/>
</dbReference>
<protein>
    <recommendedName>
        <fullName evidence="6">Acetyltransferase component of pyruvate dehydrogenase complex</fullName>
        <ecNumber evidence="6">2.3.1.12</ecNumber>
    </recommendedName>
</protein>
<dbReference type="InterPro" id="IPR011053">
    <property type="entry name" value="Single_hybrid_motif"/>
</dbReference>
<evidence type="ECO:0000256" key="5">
    <source>
        <dbReference type="ARBA" id="ARBA00023315"/>
    </source>
</evidence>
<dbReference type="InterPro" id="IPR000089">
    <property type="entry name" value="Biotin_lipoyl"/>
</dbReference>
<dbReference type="Pfam" id="PF00198">
    <property type="entry name" value="2-oxoacid_dh"/>
    <property type="match status" value="1"/>
</dbReference>
<dbReference type="SUPFAM" id="SSF52777">
    <property type="entry name" value="CoA-dependent acyltransferases"/>
    <property type="match status" value="1"/>
</dbReference>
<dbReference type="GO" id="GO:0004742">
    <property type="term" value="F:dihydrolipoyllysine-residue acetyltransferase activity"/>
    <property type="evidence" value="ECO:0007669"/>
    <property type="project" value="UniProtKB-UniRule"/>
</dbReference>
<dbReference type="Gene3D" id="4.10.320.10">
    <property type="entry name" value="E3-binding domain"/>
    <property type="match status" value="1"/>
</dbReference>
<comment type="cofactor">
    <cofactor evidence="6">
        <name>(R)-lipoate</name>
        <dbReference type="ChEBI" id="CHEBI:83088"/>
    </cofactor>
    <text evidence="6">Binds 1 lipoyl cofactor covalently.</text>
</comment>
<evidence type="ECO:0000259" key="9">
    <source>
        <dbReference type="PROSITE" id="PS51826"/>
    </source>
</evidence>
<dbReference type="Pfam" id="PF02817">
    <property type="entry name" value="E3_binding"/>
    <property type="match status" value="1"/>
</dbReference>
<feature type="compositionally biased region" description="Polar residues" evidence="7">
    <location>
        <begin position="186"/>
        <end position="204"/>
    </location>
</feature>
<dbReference type="Pfam" id="PF00364">
    <property type="entry name" value="Biotin_lipoyl"/>
    <property type="match status" value="1"/>
</dbReference>
<dbReference type="Gene3D" id="2.40.50.100">
    <property type="match status" value="1"/>
</dbReference>
<dbReference type="EMBL" id="JWZT01002080">
    <property type="protein sequence ID" value="KII70421.1"/>
    <property type="molecule type" value="Genomic_DNA"/>
</dbReference>
<dbReference type="FunFam" id="3.30.559.10:FF:000003">
    <property type="entry name" value="Acetyltransferase component of pyruvate dehydrogenase complex"/>
    <property type="match status" value="1"/>
</dbReference>
<gene>
    <name evidence="10" type="ORF">RF11_09684</name>
</gene>
<dbReference type="OrthoDB" id="537444at2759"/>
<dbReference type="GO" id="GO:0045254">
    <property type="term" value="C:pyruvate dehydrogenase complex"/>
    <property type="evidence" value="ECO:0007669"/>
    <property type="project" value="UniProtKB-UniRule"/>
</dbReference>
<dbReference type="InterPro" id="IPR001078">
    <property type="entry name" value="2-oxoacid_DH_actylTfrase"/>
</dbReference>
<evidence type="ECO:0000259" key="8">
    <source>
        <dbReference type="PROSITE" id="PS50968"/>
    </source>
</evidence>
<dbReference type="FunFam" id="2.40.50.100:FF:000010">
    <property type="entry name" value="Acetyltransferase component of pyruvate dehydrogenase complex"/>
    <property type="match status" value="1"/>
</dbReference>
<dbReference type="GO" id="GO:0006086">
    <property type="term" value="P:pyruvate decarboxylation to acetyl-CoA"/>
    <property type="evidence" value="ECO:0007669"/>
    <property type="project" value="InterPro"/>
</dbReference>
<feature type="region of interest" description="Disordered" evidence="7">
    <location>
        <begin position="186"/>
        <end position="205"/>
    </location>
</feature>
<feature type="domain" description="Lipoyl-binding" evidence="8">
    <location>
        <begin position="63"/>
        <end position="139"/>
    </location>
</feature>
<evidence type="ECO:0000313" key="11">
    <source>
        <dbReference type="Proteomes" id="UP000031668"/>
    </source>
</evidence>
<evidence type="ECO:0000256" key="2">
    <source>
        <dbReference type="ARBA" id="ARBA00022679"/>
    </source>
</evidence>
<dbReference type="InterPro" id="IPR004167">
    <property type="entry name" value="PSBD"/>
</dbReference>
<keyword evidence="4" id="KW-0809">Transit peptide</keyword>
<reference evidence="10 11" key="1">
    <citation type="journal article" date="2014" name="Genome Biol. Evol.">
        <title>The genome of the myxosporean Thelohanellus kitauei shows adaptations to nutrient acquisition within its fish host.</title>
        <authorList>
            <person name="Yang Y."/>
            <person name="Xiong J."/>
            <person name="Zhou Z."/>
            <person name="Huo F."/>
            <person name="Miao W."/>
            <person name="Ran C."/>
            <person name="Liu Y."/>
            <person name="Zhang J."/>
            <person name="Feng J."/>
            <person name="Wang M."/>
            <person name="Wang M."/>
            <person name="Wang L."/>
            <person name="Yao B."/>
        </authorList>
    </citation>
    <scope>NUCLEOTIDE SEQUENCE [LARGE SCALE GENOMIC DNA]</scope>
    <source>
        <strain evidence="10">Wuqing</strain>
    </source>
</reference>